<organism evidence="18 19">
    <name type="scientific">Letharia columbiana</name>
    <dbReference type="NCBI Taxonomy" id="112416"/>
    <lineage>
        <taxon>Eukaryota</taxon>
        <taxon>Fungi</taxon>
        <taxon>Dikarya</taxon>
        <taxon>Ascomycota</taxon>
        <taxon>Pezizomycotina</taxon>
        <taxon>Lecanoromycetes</taxon>
        <taxon>OSLEUM clade</taxon>
        <taxon>Lecanoromycetidae</taxon>
        <taxon>Lecanorales</taxon>
        <taxon>Lecanorineae</taxon>
        <taxon>Parmeliaceae</taxon>
        <taxon>Letharia</taxon>
    </lineage>
</organism>
<feature type="disulfide bond" evidence="15">
    <location>
        <begin position="257"/>
        <end position="297"/>
    </location>
</feature>
<dbReference type="GeneID" id="59291669"/>
<evidence type="ECO:0000256" key="3">
    <source>
        <dbReference type="ARBA" id="ARBA00010031"/>
    </source>
</evidence>
<dbReference type="PROSITE" id="PS52012">
    <property type="entry name" value="CFEM"/>
    <property type="match status" value="2"/>
</dbReference>
<comment type="caution">
    <text evidence="15">Lacks conserved residue(s) required for the propagation of feature annotation.</text>
</comment>
<accession>A0A8H6L162</accession>
<keyword evidence="11" id="KW-0472">Membrane</keyword>
<dbReference type="PANTHER" id="PTHR37928">
    <property type="entry name" value="CFEM DOMAIN PROTEIN (AFU_ORTHOLOGUE AFUA_6G14090)"/>
    <property type="match status" value="1"/>
</dbReference>
<evidence type="ECO:0000256" key="6">
    <source>
        <dbReference type="ARBA" id="ARBA00022617"/>
    </source>
</evidence>
<evidence type="ECO:0000313" key="18">
    <source>
        <dbReference type="EMBL" id="KAF6231720.1"/>
    </source>
</evidence>
<evidence type="ECO:0000256" key="12">
    <source>
        <dbReference type="ARBA" id="ARBA00023157"/>
    </source>
</evidence>
<dbReference type="OrthoDB" id="5412471at2759"/>
<feature type="chain" id="PRO_5034777377" description="CFEM domain-containing protein" evidence="16">
    <location>
        <begin position="21"/>
        <end position="369"/>
    </location>
</feature>
<evidence type="ECO:0000256" key="14">
    <source>
        <dbReference type="ARBA" id="ARBA00023288"/>
    </source>
</evidence>
<name>A0A8H6L162_9LECA</name>
<evidence type="ECO:0000313" key="19">
    <source>
        <dbReference type="Proteomes" id="UP000578531"/>
    </source>
</evidence>
<reference evidence="18 19" key="1">
    <citation type="journal article" date="2020" name="Genomics">
        <title>Complete, high-quality genomes from long-read metagenomic sequencing of two wolf lichen thalli reveals enigmatic genome architecture.</title>
        <authorList>
            <person name="McKenzie S.K."/>
            <person name="Walston R.F."/>
            <person name="Allen J.L."/>
        </authorList>
    </citation>
    <scope>NUCLEOTIDE SEQUENCE [LARGE SCALE GENOMIC DNA]</scope>
    <source>
        <strain evidence="18">WasteWater2</strain>
    </source>
</reference>
<dbReference type="EMBL" id="JACCJC010000054">
    <property type="protein sequence ID" value="KAF6231720.1"/>
    <property type="molecule type" value="Genomic_DNA"/>
</dbReference>
<dbReference type="GO" id="GO:0005576">
    <property type="term" value="C:extracellular region"/>
    <property type="evidence" value="ECO:0007669"/>
    <property type="project" value="UniProtKB-SubCell"/>
</dbReference>
<evidence type="ECO:0000256" key="15">
    <source>
        <dbReference type="PROSITE-ProRule" id="PRU01356"/>
    </source>
</evidence>
<dbReference type="SMART" id="SM00747">
    <property type="entry name" value="CFEM"/>
    <property type="match status" value="3"/>
</dbReference>
<evidence type="ECO:0000256" key="8">
    <source>
        <dbReference type="ARBA" id="ARBA00022723"/>
    </source>
</evidence>
<evidence type="ECO:0000256" key="10">
    <source>
        <dbReference type="ARBA" id="ARBA00023004"/>
    </source>
</evidence>
<evidence type="ECO:0000259" key="17">
    <source>
        <dbReference type="PROSITE" id="PS52012"/>
    </source>
</evidence>
<gene>
    <name evidence="18" type="ORF">HO173_010022</name>
</gene>
<keyword evidence="9 16" id="KW-0732">Signal</keyword>
<dbReference type="GO" id="GO:0098552">
    <property type="term" value="C:side of membrane"/>
    <property type="evidence" value="ECO:0007669"/>
    <property type="project" value="UniProtKB-KW"/>
</dbReference>
<keyword evidence="5" id="KW-0964">Secreted</keyword>
<feature type="domain" description="CFEM" evidence="17">
    <location>
        <begin position="8"/>
        <end position="120"/>
    </location>
</feature>
<evidence type="ECO:0000256" key="2">
    <source>
        <dbReference type="ARBA" id="ARBA00004613"/>
    </source>
</evidence>
<feature type="signal peptide" evidence="16">
    <location>
        <begin position="1"/>
        <end position="20"/>
    </location>
</feature>
<protein>
    <recommendedName>
        <fullName evidence="17">CFEM domain-containing protein</fullName>
    </recommendedName>
</protein>
<evidence type="ECO:0000256" key="1">
    <source>
        <dbReference type="ARBA" id="ARBA00004609"/>
    </source>
</evidence>
<comment type="similarity">
    <text evidence="3">Belongs to the RBT5 family.</text>
</comment>
<evidence type="ECO:0000256" key="11">
    <source>
        <dbReference type="ARBA" id="ARBA00023136"/>
    </source>
</evidence>
<dbReference type="AlphaFoldDB" id="A0A8H6L162"/>
<dbReference type="InterPro" id="IPR051735">
    <property type="entry name" value="CFEM_domain"/>
</dbReference>
<evidence type="ECO:0000256" key="7">
    <source>
        <dbReference type="ARBA" id="ARBA00022622"/>
    </source>
</evidence>
<keyword evidence="4" id="KW-1003">Cell membrane</keyword>
<dbReference type="GO" id="GO:0005886">
    <property type="term" value="C:plasma membrane"/>
    <property type="evidence" value="ECO:0007669"/>
    <property type="project" value="UniProtKB-SubCell"/>
</dbReference>
<evidence type="ECO:0000256" key="13">
    <source>
        <dbReference type="ARBA" id="ARBA00023180"/>
    </source>
</evidence>
<feature type="disulfide bond" evidence="15">
    <location>
        <begin position="61"/>
        <end position="94"/>
    </location>
</feature>
<sequence length="369" mass="37214">MMPLVSAFLLIALSVAAVKATNITGDPTNLANWPPCAQKCIPLGLTAPASCNSLSNLTCICQNPTFSVSIAGCERTSCSTDELKQIENLSIPLCAPVGGQPASVLSAISSYYVTASLTASGLPTYPADATASTAVSAVLATATPQPNFGNPTNILTYPLCAQTCANESVINAGCDTSNVDCACGTVYRSITAACEEISCSAGDRATTSLLAQELCGPVYHNMSSLGSAVSSAIASATSVAAAVASKDPTKSESYPLCAQKCQNTSIPSSGCGSLSNQTCICNSSSLSDLNSCESKTCSASDFQITSDLSYTLCNPVGGIGNNVSNASYVATASTPAPTVFTGGAAAVVKRLVGWSVVGLVGALGWQVLL</sequence>
<keyword evidence="8" id="KW-0479">Metal-binding</keyword>
<evidence type="ECO:0000256" key="5">
    <source>
        <dbReference type="ARBA" id="ARBA00022525"/>
    </source>
</evidence>
<keyword evidence="12 15" id="KW-1015">Disulfide bond</keyword>
<keyword evidence="13" id="KW-0325">Glycoprotein</keyword>
<keyword evidence="6" id="KW-0349">Heme</keyword>
<keyword evidence="14" id="KW-0449">Lipoprotein</keyword>
<proteinExistence type="inferred from homology"/>
<dbReference type="PANTHER" id="PTHR37928:SF2">
    <property type="entry name" value="GPI ANCHORED CFEM DOMAIN PROTEIN (AFU_ORTHOLOGUE AFUA_6G10580)"/>
    <property type="match status" value="1"/>
</dbReference>
<dbReference type="Pfam" id="PF05730">
    <property type="entry name" value="CFEM"/>
    <property type="match status" value="3"/>
</dbReference>
<feature type="domain" description="CFEM" evidence="17">
    <location>
        <begin position="229"/>
        <end position="339"/>
    </location>
</feature>
<evidence type="ECO:0000256" key="9">
    <source>
        <dbReference type="ARBA" id="ARBA00022729"/>
    </source>
</evidence>
<comment type="subcellular location">
    <subcellularLocation>
        <location evidence="1">Cell membrane</location>
        <topology evidence="1">Lipid-anchor</topology>
        <topology evidence="1">GPI-anchor</topology>
    </subcellularLocation>
    <subcellularLocation>
        <location evidence="2">Secreted</location>
    </subcellularLocation>
</comment>
<dbReference type="GO" id="GO:0046872">
    <property type="term" value="F:metal ion binding"/>
    <property type="evidence" value="ECO:0007669"/>
    <property type="project" value="UniProtKB-KW"/>
</dbReference>
<keyword evidence="7" id="KW-0336">GPI-anchor</keyword>
<dbReference type="InterPro" id="IPR008427">
    <property type="entry name" value="Extracellular_membr_CFEM_dom"/>
</dbReference>
<dbReference type="Proteomes" id="UP000578531">
    <property type="component" value="Unassembled WGS sequence"/>
</dbReference>
<keyword evidence="10" id="KW-0408">Iron</keyword>
<comment type="caution">
    <text evidence="18">The sequence shown here is derived from an EMBL/GenBank/DDBJ whole genome shotgun (WGS) entry which is preliminary data.</text>
</comment>
<evidence type="ECO:0000256" key="4">
    <source>
        <dbReference type="ARBA" id="ARBA00022475"/>
    </source>
</evidence>
<feature type="disulfide bond" evidence="15">
    <location>
        <begin position="261"/>
        <end position="292"/>
    </location>
</feature>
<keyword evidence="19" id="KW-1185">Reference proteome</keyword>
<evidence type="ECO:0000256" key="16">
    <source>
        <dbReference type="SAM" id="SignalP"/>
    </source>
</evidence>
<dbReference type="RefSeq" id="XP_037161152.1">
    <property type="nucleotide sequence ID" value="XM_037311908.1"/>
</dbReference>